<accession>A0A0M3K4Y2</accession>
<proteinExistence type="predicted"/>
<evidence type="ECO:0000313" key="4">
    <source>
        <dbReference type="WBParaSite" id="ASIM_0001602301-mRNA-1"/>
    </source>
</evidence>
<dbReference type="EMBL" id="UYRR01032319">
    <property type="protein sequence ID" value="VDK55143.1"/>
    <property type="molecule type" value="Genomic_DNA"/>
</dbReference>
<name>A0A0M3K4Y2_ANISI</name>
<dbReference type="OrthoDB" id="5803645at2759"/>
<evidence type="ECO:0000256" key="1">
    <source>
        <dbReference type="SAM" id="MobiDB-lite"/>
    </source>
</evidence>
<dbReference type="AlphaFoldDB" id="A0A0M3K4Y2"/>
<gene>
    <name evidence="2" type="ORF">ASIM_LOCUS15430</name>
</gene>
<reference evidence="4" key="1">
    <citation type="submission" date="2017-02" db="UniProtKB">
        <authorList>
            <consortium name="WormBaseParasite"/>
        </authorList>
    </citation>
    <scope>IDENTIFICATION</scope>
</reference>
<dbReference type="Proteomes" id="UP000267096">
    <property type="component" value="Unassembled WGS sequence"/>
</dbReference>
<evidence type="ECO:0000313" key="2">
    <source>
        <dbReference type="EMBL" id="VDK55143.1"/>
    </source>
</evidence>
<dbReference type="WBParaSite" id="ASIM_0001602301-mRNA-1">
    <property type="protein sequence ID" value="ASIM_0001602301-mRNA-1"/>
    <property type="gene ID" value="ASIM_0001602301"/>
</dbReference>
<reference evidence="2 3" key="2">
    <citation type="submission" date="2018-11" db="EMBL/GenBank/DDBJ databases">
        <authorList>
            <consortium name="Pathogen Informatics"/>
        </authorList>
    </citation>
    <scope>NUCLEOTIDE SEQUENCE [LARGE SCALE GENOMIC DNA]</scope>
</reference>
<keyword evidence="3" id="KW-1185">Reference proteome</keyword>
<organism evidence="4">
    <name type="scientific">Anisakis simplex</name>
    <name type="common">Herring worm</name>
    <dbReference type="NCBI Taxonomy" id="6269"/>
    <lineage>
        <taxon>Eukaryota</taxon>
        <taxon>Metazoa</taxon>
        <taxon>Ecdysozoa</taxon>
        <taxon>Nematoda</taxon>
        <taxon>Chromadorea</taxon>
        <taxon>Rhabditida</taxon>
        <taxon>Spirurina</taxon>
        <taxon>Ascaridomorpha</taxon>
        <taxon>Ascaridoidea</taxon>
        <taxon>Anisakidae</taxon>
        <taxon>Anisakis</taxon>
        <taxon>Anisakis simplex complex</taxon>
    </lineage>
</organism>
<protein>
    <submittedName>
        <fullName evidence="4">Late endosomal/lysosomal adaptor and MAPK and MTOR activator 1</fullName>
    </submittedName>
</protein>
<sequence>MSWRERDLQYQQPPRRQSTAEYNLNGGRNAFRMASAFSEAWDAAVDRWKLEDAIDATEILRQHSAMRSFTESVDSDLPPAPELPQSLDIDYQYPTPSMTESDTGDTIVEVVRQFSLSIVSKAPEDDATTTDYDKTLGATQKYPMMVPGPGHADAEQEMHESLLAKEEESSESDLEVREQLRNVEQVITAAARNSGAPRKAKTIDSDHEALRRGYSVSVIQRPRPTTPTSWCAIENYVEGSSTTVSTTHDRSVPPDAGAKIRVSIPQRDGARPGQSHCFLLI</sequence>
<evidence type="ECO:0000313" key="3">
    <source>
        <dbReference type="Proteomes" id="UP000267096"/>
    </source>
</evidence>
<feature type="region of interest" description="Disordered" evidence="1">
    <location>
        <begin position="1"/>
        <end position="22"/>
    </location>
</feature>
<feature type="compositionally biased region" description="Polar residues" evidence="1">
    <location>
        <begin position="9"/>
        <end position="22"/>
    </location>
</feature>